<sequence length="613" mass="68713">MVGNLFATVGKLNELGNDTNAFISASANRGLSKRIGCTEFIHRTIYVNRRKTNCGVHRSCRSTRKNSGGVKYLMLYPVSIPRESFRDCRIMIAISKHSETSEGDNLLTWPEDLLNLSDLSTESGPLKHFLLAWWLRDSTSRASHSVSSASSEDPLQNSCPSSQFSSGNGEPRNATHYVRYSQHPCHDFFYGPASLSNHSVSDHAGYIEEQIEPSANSDHLSSIPIPVDRTQDSVKPHSTLDNLIYKPSFRRFSNKVKEDDENPEGRMKRVNQHAALVGDQSSLRFAVALGASERLESINSTSLAIRRTPAEHACGSIQAGEKNDLTHRAHFATATHGQFNGLLFPRYLSSSPSLGDTRKMDGLPENPEIKARICPSQLPTESKTHTISNYAENKNKSSSRARGESIVVARDHANIIGTSRVVCGRKYREYPNKHEKERPKLLITIIAPIWLDITISFAVLTNIVNLRDCRCPHCWAFLYAMIASNNHRSETFCETVNLNASKPAQVMLQLESILFKLILCPCDILKHQPQLGIHTGERLAYLICKLIDPVYLPVLARINVYLVFLRELSAYTCEVPGCDQTFNILSNARRHSKRHKISTEKIEFLCKERTIAL</sequence>
<dbReference type="PROSITE" id="PS50157">
    <property type="entry name" value="ZINC_FINGER_C2H2_2"/>
    <property type="match status" value="1"/>
</dbReference>
<dbReference type="OrthoDB" id="2496314at2759"/>
<dbReference type="InterPro" id="IPR013087">
    <property type="entry name" value="Znf_C2H2_type"/>
</dbReference>
<organism evidence="4 5">
    <name type="scientific">Puccinia sorghi</name>
    <dbReference type="NCBI Taxonomy" id="27349"/>
    <lineage>
        <taxon>Eukaryota</taxon>
        <taxon>Fungi</taxon>
        <taxon>Dikarya</taxon>
        <taxon>Basidiomycota</taxon>
        <taxon>Pucciniomycotina</taxon>
        <taxon>Pucciniomycetes</taxon>
        <taxon>Pucciniales</taxon>
        <taxon>Pucciniaceae</taxon>
        <taxon>Puccinia</taxon>
    </lineage>
</organism>
<dbReference type="EMBL" id="LAVV01006567">
    <property type="protein sequence ID" value="KNZ59328.1"/>
    <property type="molecule type" value="Genomic_DNA"/>
</dbReference>
<keyword evidence="1" id="KW-0862">Zinc</keyword>
<evidence type="ECO:0000313" key="4">
    <source>
        <dbReference type="EMBL" id="KNZ59328.1"/>
    </source>
</evidence>
<dbReference type="AlphaFoldDB" id="A0A0L6VF03"/>
<name>A0A0L6VF03_9BASI</name>
<accession>A0A0L6VF03</accession>
<feature type="compositionally biased region" description="Polar residues" evidence="2">
    <location>
        <begin position="153"/>
        <end position="168"/>
    </location>
</feature>
<keyword evidence="1" id="KW-0863">Zinc-finger</keyword>
<dbReference type="VEuPathDB" id="FungiDB:VP01_1757g2"/>
<protein>
    <recommendedName>
        <fullName evidence="3">C2H2-type domain-containing protein</fullName>
    </recommendedName>
</protein>
<dbReference type="Proteomes" id="UP000037035">
    <property type="component" value="Unassembled WGS sequence"/>
</dbReference>
<keyword evidence="1" id="KW-0479">Metal-binding</keyword>
<dbReference type="GO" id="GO:0008270">
    <property type="term" value="F:zinc ion binding"/>
    <property type="evidence" value="ECO:0007669"/>
    <property type="project" value="UniProtKB-KW"/>
</dbReference>
<reference evidence="4 5" key="1">
    <citation type="submission" date="2015-08" db="EMBL/GenBank/DDBJ databases">
        <title>Next Generation Sequencing and Analysis of the Genome of Puccinia sorghi L Schw, the Causal Agent of Maize Common Rust.</title>
        <authorList>
            <person name="Rochi L."/>
            <person name="Burguener G."/>
            <person name="Darino M."/>
            <person name="Turjanski A."/>
            <person name="Kreff E."/>
            <person name="Dieguez M.J."/>
            <person name="Sacco F."/>
        </authorList>
    </citation>
    <scope>NUCLEOTIDE SEQUENCE [LARGE SCALE GENOMIC DNA]</scope>
    <source>
        <strain evidence="4 5">RO10H11247</strain>
    </source>
</reference>
<proteinExistence type="predicted"/>
<feature type="domain" description="C2H2-type" evidence="3">
    <location>
        <begin position="571"/>
        <end position="595"/>
    </location>
</feature>
<comment type="caution">
    <text evidence="4">The sequence shown here is derived from an EMBL/GenBank/DDBJ whole genome shotgun (WGS) entry which is preliminary data.</text>
</comment>
<feature type="region of interest" description="Disordered" evidence="2">
    <location>
        <begin position="145"/>
        <end position="174"/>
    </location>
</feature>
<evidence type="ECO:0000313" key="5">
    <source>
        <dbReference type="Proteomes" id="UP000037035"/>
    </source>
</evidence>
<dbReference type="STRING" id="27349.A0A0L6VF03"/>
<evidence type="ECO:0000259" key="3">
    <source>
        <dbReference type="PROSITE" id="PS50157"/>
    </source>
</evidence>
<evidence type="ECO:0000256" key="1">
    <source>
        <dbReference type="PROSITE-ProRule" id="PRU00042"/>
    </source>
</evidence>
<evidence type="ECO:0000256" key="2">
    <source>
        <dbReference type="SAM" id="MobiDB-lite"/>
    </source>
</evidence>
<gene>
    <name evidence="4" type="ORF">VP01_1757g2</name>
</gene>
<keyword evidence="5" id="KW-1185">Reference proteome</keyword>
<dbReference type="PROSITE" id="PS00028">
    <property type="entry name" value="ZINC_FINGER_C2H2_1"/>
    <property type="match status" value="1"/>
</dbReference>